<protein>
    <recommendedName>
        <fullName evidence="6">Cytochrome c domain-containing protein</fullName>
    </recommendedName>
</protein>
<evidence type="ECO:0000256" key="5">
    <source>
        <dbReference type="SAM" id="SignalP"/>
    </source>
</evidence>
<dbReference type="SUPFAM" id="SSF46626">
    <property type="entry name" value="Cytochrome c"/>
    <property type="match status" value="1"/>
</dbReference>
<keyword evidence="8" id="KW-1185">Reference proteome</keyword>
<evidence type="ECO:0000313" key="7">
    <source>
        <dbReference type="EMBL" id="MBK1714520.1"/>
    </source>
</evidence>
<proteinExistence type="predicted"/>
<name>A0ABS1DXY6_RUBGE</name>
<feature type="domain" description="Cytochrome c" evidence="6">
    <location>
        <begin position="25"/>
        <end position="109"/>
    </location>
</feature>
<evidence type="ECO:0000256" key="2">
    <source>
        <dbReference type="ARBA" id="ARBA00022723"/>
    </source>
</evidence>
<keyword evidence="2 4" id="KW-0479">Metal-binding</keyword>
<feature type="chain" id="PRO_5046153454" description="Cytochrome c domain-containing protein" evidence="5">
    <location>
        <begin position="29"/>
        <end position="111"/>
    </location>
</feature>
<evidence type="ECO:0000259" key="6">
    <source>
        <dbReference type="PROSITE" id="PS51007"/>
    </source>
</evidence>
<keyword evidence="5" id="KW-0732">Signal</keyword>
<evidence type="ECO:0000256" key="3">
    <source>
        <dbReference type="ARBA" id="ARBA00023004"/>
    </source>
</evidence>
<dbReference type="Gene3D" id="1.10.760.10">
    <property type="entry name" value="Cytochrome c-like domain"/>
    <property type="match status" value="1"/>
</dbReference>
<reference evidence="7" key="1">
    <citation type="submission" date="2017-08" db="EMBL/GenBank/DDBJ databases">
        <authorList>
            <person name="Imhoff J.F."/>
            <person name="Rahn T."/>
            <person name="Kuenzel S."/>
            <person name="Neulinger S.C."/>
        </authorList>
    </citation>
    <scope>NUCLEOTIDE SEQUENCE</scope>
    <source>
        <strain evidence="7">IM 151</strain>
    </source>
</reference>
<dbReference type="InterPro" id="IPR009056">
    <property type="entry name" value="Cyt_c-like_dom"/>
</dbReference>
<comment type="caution">
    <text evidence="7">The sequence shown here is derived from an EMBL/GenBank/DDBJ whole genome shotgun (WGS) entry which is preliminary data.</text>
</comment>
<dbReference type="EMBL" id="NRRU01000070">
    <property type="protein sequence ID" value="MBK1714520.1"/>
    <property type="molecule type" value="Genomic_DNA"/>
</dbReference>
<keyword evidence="3 4" id="KW-0408">Iron</keyword>
<dbReference type="InterPro" id="IPR036909">
    <property type="entry name" value="Cyt_c-like_dom_sf"/>
</dbReference>
<dbReference type="PROSITE" id="PS51007">
    <property type="entry name" value="CYTC"/>
    <property type="match status" value="1"/>
</dbReference>
<dbReference type="RefSeq" id="WP_200379372.1">
    <property type="nucleotide sequence ID" value="NZ_NRRU01000070.1"/>
</dbReference>
<accession>A0ABS1DXY6</accession>
<organism evidence="7 8">
    <name type="scientific">Rubrivivax gelatinosus</name>
    <name type="common">Rhodocyclus gelatinosus</name>
    <name type="synonym">Rhodopseudomonas gelatinosa</name>
    <dbReference type="NCBI Taxonomy" id="28068"/>
    <lineage>
        <taxon>Bacteria</taxon>
        <taxon>Pseudomonadati</taxon>
        <taxon>Pseudomonadota</taxon>
        <taxon>Betaproteobacteria</taxon>
        <taxon>Burkholderiales</taxon>
        <taxon>Sphaerotilaceae</taxon>
        <taxon>Rubrivivax</taxon>
    </lineage>
</organism>
<reference evidence="7" key="2">
    <citation type="journal article" date="2020" name="Microorganisms">
        <title>Osmotic Adaptation and Compatible Solute Biosynthesis of Phototrophic Bacteria as Revealed from Genome Analyses.</title>
        <authorList>
            <person name="Imhoff J.F."/>
            <person name="Rahn T."/>
            <person name="Kunzel S."/>
            <person name="Keller A."/>
            <person name="Neulinger S.C."/>
        </authorList>
    </citation>
    <scope>NUCLEOTIDE SEQUENCE</scope>
    <source>
        <strain evidence="7">IM 151</strain>
    </source>
</reference>
<dbReference type="Proteomes" id="UP001041814">
    <property type="component" value="Unassembled WGS sequence"/>
</dbReference>
<evidence type="ECO:0000256" key="4">
    <source>
        <dbReference type="PROSITE-ProRule" id="PRU00433"/>
    </source>
</evidence>
<sequence length="111" mass="11395">MPFPAFFVSRARSALACSGLLLATAASAGGPSVQDVSVLAGACVNCHLAGAAGTTSIPSLQGFSEEQLRSRLTAFQAGQVPAATVMPRLMRGFDSEQIAGLARWFAQPAAR</sequence>
<evidence type="ECO:0000256" key="1">
    <source>
        <dbReference type="ARBA" id="ARBA00022617"/>
    </source>
</evidence>
<keyword evidence="1 4" id="KW-0349">Heme</keyword>
<evidence type="ECO:0000313" key="8">
    <source>
        <dbReference type="Proteomes" id="UP001041814"/>
    </source>
</evidence>
<feature type="signal peptide" evidence="5">
    <location>
        <begin position="1"/>
        <end position="28"/>
    </location>
</feature>
<gene>
    <name evidence="7" type="ORF">CKO43_17255</name>
</gene>